<gene>
    <name evidence="1" type="ordered locus">SYNW1812</name>
</gene>
<organism evidence="1 2">
    <name type="scientific">Parasynechococcus marenigrum (strain WH8102)</name>
    <dbReference type="NCBI Taxonomy" id="84588"/>
    <lineage>
        <taxon>Bacteria</taxon>
        <taxon>Bacillati</taxon>
        <taxon>Cyanobacteriota</taxon>
        <taxon>Cyanophyceae</taxon>
        <taxon>Synechococcales</taxon>
        <taxon>Prochlorococcaceae</taxon>
        <taxon>Parasynechococcus</taxon>
        <taxon>Parasynechococcus marenigrum</taxon>
    </lineage>
</organism>
<dbReference type="eggNOG" id="COG3613">
    <property type="taxonomic scope" value="Bacteria"/>
</dbReference>
<dbReference type="Proteomes" id="UP000001422">
    <property type="component" value="Chromosome"/>
</dbReference>
<dbReference type="GO" id="GO:0009159">
    <property type="term" value="P:deoxyribonucleoside monophosphate catabolic process"/>
    <property type="evidence" value="ECO:0007669"/>
    <property type="project" value="TreeGrafter"/>
</dbReference>
<dbReference type="InterPro" id="IPR051239">
    <property type="entry name" value="2'-dNMP_N-hydrolase"/>
</dbReference>
<sequence length="168" mass="19101">MNESHKSRRTIYLASPYGFSAQWKRLLLPEFIRALEGLGLEVWEPFERNGQVDLSKPGWAHQVAQRDLQDVRDADALFAIVNGTPPDEGVMVELGAAIALGKPTFLFRDDFRRCTDSEEFPLNLMLFAGLPDQGWNDFFYASVEEISDQDKALSRWAQTTSIQAESFR</sequence>
<dbReference type="Gene3D" id="3.40.50.450">
    <property type="match status" value="1"/>
</dbReference>
<accession>Q7U595</accession>
<dbReference type="GO" id="GO:0070694">
    <property type="term" value="F:5-hydroxymethyl-dUMP N-hydrolase activity"/>
    <property type="evidence" value="ECO:0007669"/>
    <property type="project" value="TreeGrafter"/>
</dbReference>
<evidence type="ECO:0000313" key="1">
    <source>
        <dbReference type="EMBL" id="CAE08327.1"/>
    </source>
</evidence>
<dbReference type="AlphaFoldDB" id="Q7U595"/>
<name>Q7U595_PARMW</name>
<dbReference type="KEGG" id="syw:SYNW1812"/>
<evidence type="ECO:0000313" key="2">
    <source>
        <dbReference type="Proteomes" id="UP000001422"/>
    </source>
</evidence>
<dbReference type="STRING" id="84588.SYNW1812"/>
<dbReference type="HOGENOM" id="CLU_1702702_0_0_3"/>
<proteinExistence type="predicted"/>
<protein>
    <recommendedName>
        <fullName evidence="3">Nucleoside 2-deoxyribosyltransferase</fullName>
    </recommendedName>
</protein>
<dbReference type="Pfam" id="PF05014">
    <property type="entry name" value="Nuc_deoxyrib_tr"/>
    <property type="match status" value="1"/>
</dbReference>
<dbReference type="PANTHER" id="PTHR15364:SF0">
    <property type="entry name" value="2'-DEOXYNUCLEOSIDE 5'-PHOSPHATE N-HYDROLASE 1"/>
    <property type="match status" value="1"/>
</dbReference>
<dbReference type="PANTHER" id="PTHR15364">
    <property type="entry name" value="2'-DEOXYNUCLEOSIDE 5'-PHOSPHATE N-HYDROLASE 1"/>
    <property type="match status" value="1"/>
</dbReference>
<dbReference type="RefSeq" id="WP_011128672.1">
    <property type="nucleotide sequence ID" value="NC_005070.1"/>
</dbReference>
<keyword evidence="2" id="KW-1185">Reference proteome</keyword>
<reference evidence="1 2" key="1">
    <citation type="journal article" date="2003" name="Nature">
        <title>The genome of a motile marine Synechococcus.</title>
        <authorList>
            <person name="Palenik B."/>
            <person name="Brahamsha B."/>
            <person name="Larimer F."/>
            <person name="Land M."/>
            <person name="Hauser L."/>
            <person name="Chain P."/>
            <person name="Lamerdin J."/>
            <person name="Regala W."/>
            <person name="Allen E.A."/>
            <person name="McCarren J."/>
            <person name="Paulsen I."/>
            <person name="Dufresne A."/>
            <person name="Partensky F."/>
            <person name="Webb E."/>
            <person name="Waterbury J."/>
        </authorList>
    </citation>
    <scope>NUCLEOTIDE SEQUENCE [LARGE SCALE GENOMIC DNA]</scope>
    <source>
        <strain evidence="1 2">WH8102</strain>
    </source>
</reference>
<evidence type="ECO:0008006" key="3">
    <source>
        <dbReference type="Google" id="ProtNLM"/>
    </source>
</evidence>
<dbReference type="InterPro" id="IPR007710">
    <property type="entry name" value="Nucleoside_deoxyribTrfase"/>
</dbReference>
<dbReference type="EMBL" id="BX569693">
    <property type="protein sequence ID" value="CAE08327.1"/>
    <property type="molecule type" value="Genomic_DNA"/>
</dbReference>
<dbReference type="SUPFAM" id="SSF52309">
    <property type="entry name" value="N-(deoxy)ribosyltransferase-like"/>
    <property type="match status" value="1"/>
</dbReference>